<dbReference type="InterPro" id="IPR032675">
    <property type="entry name" value="LRR_dom_sf"/>
</dbReference>
<dbReference type="SMART" id="SM00364">
    <property type="entry name" value="LRR_BAC"/>
    <property type="match status" value="7"/>
</dbReference>
<comment type="caution">
    <text evidence="7">The sequence shown here is derived from an EMBL/GenBank/DDBJ whole genome shotgun (WGS) entry which is preliminary data.</text>
</comment>
<keyword evidence="3" id="KW-0611">Plant defense</keyword>
<gene>
    <name evidence="7" type="ORF">ACJRO7_011068</name>
</gene>
<dbReference type="InterPro" id="IPR042197">
    <property type="entry name" value="Apaf_helical"/>
</dbReference>
<keyword evidence="4" id="KW-0520">NAD</keyword>
<dbReference type="PANTHER" id="PTHR11017:SF570">
    <property type="entry name" value="DISEASE RESISTANCE PROTEIN (TIR-NBS CLASS)-RELATED"/>
    <property type="match status" value="1"/>
</dbReference>
<dbReference type="SMART" id="SM00255">
    <property type="entry name" value="TIR"/>
    <property type="match status" value="1"/>
</dbReference>
<feature type="domain" description="TIR" evidence="6">
    <location>
        <begin position="37"/>
        <end position="205"/>
    </location>
</feature>
<proteinExistence type="predicted"/>
<dbReference type="InterPro" id="IPR035897">
    <property type="entry name" value="Toll_tir_struct_dom_sf"/>
</dbReference>
<dbReference type="PRINTS" id="PR00364">
    <property type="entry name" value="DISEASERSIST"/>
</dbReference>
<evidence type="ECO:0000256" key="1">
    <source>
        <dbReference type="ARBA" id="ARBA00022614"/>
    </source>
</evidence>
<keyword evidence="1" id="KW-0433">Leucine-rich repeat</keyword>
<feature type="region of interest" description="Disordered" evidence="5">
    <location>
        <begin position="1"/>
        <end position="32"/>
    </location>
</feature>
<evidence type="ECO:0000313" key="7">
    <source>
        <dbReference type="EMBL" id="KAL3750028.1"/>
    </source>
</evidence>
<dbReference type="GO" id="GO:0006952">
    <property type="term" value="P:defense response"/>
    <property type="evidence" value="ECO:0007669"/>
    <property type="project" value="UniProtKB-KW"/>
</dbReference>
<evidence type="ECO:0000256" key="2">
    <source>
        <dbReference type="ARBA" id="ARBA00022737"/>
    </source>
</evidence>
<dbReference type="PROSITE" id="PS50104">
    <property type="entry name" value="TIR"/>
    <property type="match status" value="1"/>
</dbReference>
<dbReference type="Proteomes" id="UP001634007">
    <property type="component" value="Unassembled WGS sequence"/>
</dbReference>
<sequence>MDRGQSQGKIKRAKEESTEGASTSSFTSPEATGVGSGQYDVFLSFRGSDTRCTFTDHLYHSLIKAGTFCVFRDENNIPIGEEFGPKILDSIARSKISIPVISENYASSKWCLRELIHIMDHKKNASHIVLPIFYNVAPSDVRHLRGNFGNAFHSSRKYFNEKDIQEGQRALNEVSYLNGWESQKIVDGHEGKLIQLVVKDVISKLQVNFQLDVPEELVGLDNRMKEIMNWINNPSTNARMIGIYGMGGIGKTTLAKCIYNQLLNKFVHVSFLPNVRETIRQKGITYLQSQLISDILQSKSRVSRIDDGINIIKSRFKGKKILILLDDIDHNSQLDALARERHWFMARSVIIVTTRNKAVLDQSKFEVDYKYELNELGRVQALLLFNRHAFGMDHSPREFESISRDIISNMGGLPLALKVVGSYLYKKTNQKVWEDVQEQLKNEPHRDIQKILQISYDALKDGHKQIFLDIVCFFNGKTSKYAMYMWDDCGLYPNQGIEELKLRCLIKIGDRGELLVHDQLRDLGRRIFCQGQPLEKHIGPWDSDYEGVPKVLIIDAQRRPSWFPSSTPSRFPPGFRKILWRHLSCFRFRDNLRAASSETSNKELLSEVRYLEWMVRPSDLSLSMHLSNLSVLNLYRSVIKEDWRGWRSFMASKRLKVLILRNCYNLKRTPDVSAFRQLKRISFCSCYGLKHLHPSIGKLTSLVSMDLRFCKSLEELPEEMGKLKDLEELLLSGTSIIEIPTFIGSLTKLEKLSADFCESLREIPNSIGYLHNLHCLEMHGSGIKKLPNAIGRLKNLQILDLSQCHRMKGAIPSEIGDLPSLKVLDLNRTPISNLPESILNLSSLQSLYLRDCKQLRSLPELPSSLQRLDLQGCKELQSLPELPSSLQRLDLQGCKELWSLPQLPSSLQCLDLKDCKELQSLPELPSSLQRLDLQGCKELRSLPELPSSLQGLDLGGCKQLLSLPEFLPSLQSLDLQRCKEHQSLPLP</sequence>
<dbReference type="InterPro" id="IPR058192">
    <property type="entry name" value="WHD_ROQ1-like"/>
</dbReference>
<dbReference type="Pfam" id="PF23282">
    <property type="entry name" value="WHD_ROQ1"/>
    <property type="match status" value="1"/>
</dbReference>
<dbReference type="PANTHER" id="PTHR11017">
    <property type="entry name" value="LEUCINE-RICH REPEAT-CONTAINING PROTEIN"/>
    <property type="match status" value="1"/>
</dbReference>
<dbReference type="InterPro" id="IPR036390">
    <property type="entry name" value="WH_DNA-bd_sf"/>
</dbReference>
<dbReference type="SUPFAM" id="SSF52540">
    <property type="entry name" value="P-loop containing nucleoside triphosphate hydrolases"/>
    <property type="match status" value="1"/>
</dbReference>
<dbReference type="SUPFAM" id="SSF52058">
    <property type="entry name" value="L domain-like"/>
    <property type="match status" value="1"/>
</dbReference>
<evidence type="ECO:0000256" key="4">
    <source>
        <dbReference type="ARBA" id="ARBA00023027"/>
    </source>
</evidence>
<name>A0ABD3LET6_EUCGL</name>
<dbReference type="Pfam" id="PF23598">
    <property type="entry name" value="LRR_14"/>
    <property type="match status" value="1"/>
</dbReference>
<evidence type="ECO:0000256" key="5">
    <source>
        <dbReference type="SAM" id="MobiDB-lite"/>
    </source>
</evidence>
<dbReference type="InterPro" id="IPR027417">
    <property type="entry name" value="P-loop_NTPase"/>
</dbReference>
<dbReference type="EMBL" id="JBJKBG010000002">
    <property type="protein sequence ID" value="KAL3750028.1"/>
    <property type="molecule type" value="Genomic_DNA"/>
</dbReference>
<protein>
    <recommendedName>
        <fullName evidence="6">TIR domain-containing protein</fullName>
    </recommendedName>
</protein>
<dbReference type="InterPro" id="IPR044974">
    <property type="entry name" value="Disease_R_plants"/>
</dbReference>
<dbReference type="SMART" id="SM00369">
    <property type="entry name" value="LRR_TYP"/>
    <property type="match status" value="3"/>
</dbReference>
<dbReference type="Pfam" id="PF01582">
    <property type="entry name" value="TIR"/>
    <property type="match status" value="1"/>
</dbReference>
<dbReference type="GO" id="GO:0051707">
    <property type="term" value="P:response to other organism"/>
    <property type="evidence" value="ECO:0007669"/>
    <property type="project" value="UniProtKB-ARBA"/>
</dbReference>
<dbReference type="Gene3D" id="1.10.8.430">
    <property type="entry name" value="Helical domain of apoptotic protease-activating factors"/>
    <property type="match status" value="1"/>
</dbReference>
<dbReference type="InterPro" id="IPR000157">
    <property type="entry name" value="TIR_dom"/>
</dbReference>
<feature type="compositionally biased region" description="Polar residues" evidence="5">
    <location>
        <begin position="19"/>
        <end position="30"/>
    </location>
</feature>
<keyword evidence="8" id="KW-1185">Reference proteome</keyword>
<dbReference type="SUPFAM" id="SSF52200">
    <property type="entry name" value="Toll/Interleukin receptor TIR domain"/>
    <property type="match status" value="1"/>
</dbReference>
<dbReference type="Gene3D" id="3.40.50.10140">
    <property type="entry name" value="Toll/interleukin-1 receptor homology (TIR) domain"/>
    <property type="match status" value="1"/>
</dbReference>
<dbReference type="Gene3D" id="3.40.50.300">
    <property type="entry name" value="P-loop containing nucleotide triphosphate hydrolases"/>
    <property type="match status" value="1"/>
</dbReference>
<evidence type="ECO:0000256" key="3">
    <source>
        <dbReference type="ARBA" id="ARBA00022821"/>
    </source>
</evidence>
<keyword evidence="2" id="KW-0677">Repeat</keyword>
<dbReference type="SUPFAM" id="SSF46785">
    <property type="entry name" value="Winged helix' DNA-binding domain"/>
    <property type="match status" value="1"/>
</dbReference>
<dbReference type="FunFam" id="3.40.50.10140:FF:000007">
    <property type="entry name" value="Disease resistance protein (TIR-NBS-LRR class)"/>
    <property type="match status" value="1"/>
</dbReference>
<dbReference type="AlphaFoldDB" id="A0ABD3LET6"/>
<evidence type="ECO:0000313" key="8">
    <source>
        <dbReference type="Proteomes" id="UP001634007"/>
    </source>
</evidence>
<accession>A0ABD3LET6</accession>
<dbReference type="Gene3D" id="3.80.10.10">
    <property type="entry name" value="Ribonuclease Inhibitor"/>
    <property type="match status" value="3"/>
</dbReference>
<evidence type="ECO:0000259" key="6">
    <source>
        <dbReference type="PROSITE" id="PS50104"/>
    </source>
</evidence>
<dbReference type="Pfam" id="PF00931">
    <property type="entry name" value="NB-ARC"/>
    <property type="match status" value="1"/>
</dbReference>
<reference evidence="7 8" key="1">
    <citation type="submission" date="2024-11" db="EMBL/GenBank/DDBJ databases">
        <title>Chromosome-level genome assembly of Eucalyptus globulus Labill. provides insights into its genome evolution.</title>
        <authorList>
            <person name="Li X."/>
        </authorList>
    </citation>
    <scope>NUCLEOTIDE SEQUENCE [LARGE SCALE GENOMIC DNA]</scope>
    <source>
        <strain evidence="7">CL2024</strain>
        <tissue evidence="7">Fresh tender leaves</tissue>
    </source>
</reference>
<dbReference type="InterPro" id="IPR055414">
    <property type="entry name" value="LRR_R13L4/SHOC2-like"/>
</dbReference>
<dbReference type="InterPro" id="IPR003591">
    <property type="entry name" value="Leu-rich_rpt_typical-subtyp"/>
</dbReference>
<dbReference type="InterPro" id="IPR002182">
    <property type="entry name" value="NB-ARC"/>
</dbReference>
<organism evidence="7 8">
    <name type="scientific">Eucalyptus globulus</name>
    <name type="common">Tasmanian blue gum</name>
    <dbReference type="NCBI Taxonomy" id="34317"/>
    <lineage>
        <taxon>Eukaryota</taxon>
        <taxon>Viridiplantae</taxon>
        <taxon>Streptophyta</taxon>
        <taxon>Embryophyta</taxon>
        <taxon>Tracheophyta</taxon>
        <taxon>Spermatophyta</taxon>
        <taxon>Magnoliopsida</taxon>
        <taxon>eudicotyledons</taxon>
        <taxon>Gunneridae</taxon>
        <taxon>Pentapetalae</taxon>
        <taxon>rosids</taxon>
        <taxon>malvids</taxon>
        <taxon>Myrtales</taxon>
        <taxon>Myrtaceae</taxon>
        <taxon>Myrtoideae</taxon>
        <taxon>Eucalypteae</taxon>
        <taxon>Eucalyptus</taxon>
    </lineage>
</organism>